<dbReference type="PROSITE" id="PS50931">
    <property type="entry name" value="HTH_LYSR"/>
    <property type="match status" value="1"/>
</dbReference>
<gene>
    <name evidence="6" type="ORF">CXB45_10695</name>
</gene>
<dbReference type="GO" id="GO:0003700">
    <property type="term" value="F:DNA-binding transcription factor activity"/>
    <property type="evidence" value="ECO:0007669"/>
    <property type="project" value="InterPro"/>
</dbReference>
<dbReference type="AlphaFoldDB" id="A0A2N0X4W6"/>
<evidence type="ECO:0000256" key="1">
    <source>
        <dbReference type="ARBA" id="ARBA00009437"/>
    </source>
</evidence>
<comment type="caution">
    <text evidence="6">The sequence shown here is derived from an EMBL/GenBank/DDBJ whole genome shotgun (WGS) entry which is preliminary data.</text>
</comment>
<dbReference type="SUPFAM" id="SSF53850">
    <property type="entry name" value="Periplasmic binding protein-like II"/>
    <property type="match status" value="1"/>
</dbReference>
<dbReference type="InterPro" id="IPR000847">
    <property type="entry name" value="LysR_HTH_N"/>
</dbReference>
<evidence type="ECO:0000313" key="7">
    <source>
        <dbReference type="Proteomes" id="UP000233249"/>
    </source>
</evidence>
<accession>A0A2N0X4W6</accession>
<dbReference type="RefSeq" id="WP_101174406.1">
    <property type="nucleotide sequence ID" value="NZ_JAKRKB010000020.1"/>
</dbReference>
<feature type="domain" description="HTH lysR-type" evidence="5">
    <location>
        <begin position="5"/>
        <end position="62"/>
    </location>
</feature>
<dbReference type="GO" id="GO:0003677">
    <property type="term" value="F:DNA binding"/>
    <property type="evidence" value="ECO:0007669"/>
    <property type="project" value="UniProtKB-KW"/>
</dbReference>
<dbReference type="InterPro" id="IPR005119">
    <property type="entry name" value="LysR_subst-bd"/>
</dbReference>
<dbReference type="SUPFAM" id="SSF46785">
    <property type="entry name" value="Winged helix' DNA-binding domain"/>
    <property type="match status" value="1"/>
</dbReference>
<keyword evidence="2" id="KW-0805">Transcription regulation</keyword>
<dbReference type="InterPro" id="IPR036390">
    <property type="entry name" value="WH_DNA-bd_sf"/>
</dbReference>
<dbReference type="Pfam" id="PF03466">
    <property type="entry name" value="LysR_substrate"/>
    <property type="match status" value="1"/>
</dbReference>
<reference evidence="6 7" key="1">
    <citation type="submission" date="2017-12" db="EMBL/GenBank/DDBJ databases">
        <title>Corynebacterium mastitidis 16-1433 Genome.</title>
        <authorList>
            <person name="Gulvik C.A."/>
        </authorList>
    </citation>
    <scope>NUCLEOTIDE SEQUENCE [LARGE SCALE GENOMIC DNA]</scope>
    <source>
        <strain evidence="6 7">16-1433</strain>
    </source>
</reference>
<evidence type="ECO:0000313" key="6">
    <source>
        <dbReference type="EMBL" id="PKF67735.1"/>
    </source>
</evidence>
<dbReference type="STRING" id="1121365.GCA_000375365_00795"/>
<dbReference type="FunFam" id="1.10.10.10:FF:000001">
    <property type="entry name" value="LysR family transcriptional regulator"/>
    <property type="match status" value="1"/>
</dbReference>
<dbReference type="OrthoDB" id="3176554at2"/>
<keyword evidence="3" id="KW-0238">DNA-binding</keyword>
<dbReference type="Pfam" id="PF00126">
    <property type="entry name" value="HTH_1"/>
    <property type="match status" value="1"/>
</dbReference>
<dbReference type="Gene3D" id="3.40.190.290">
    <property type="match status" value="1"/>
</dbReference>
<sequence length="298" mass="32423">MNTPLNLEHLSTFVSIVEEGTISAAAYRRGLSQPAVSRQLAALERHVGQRLVTRSHKEISLTPAGSLLLERAHALLRIAARTVEELNPVTGALSGEIRIGAAETQGFTHLIRAAQAIRNTNPAVRFSVHSGGGSIVEEGLQSGDFSFGLFIEPWPLAPYHTIPFPQVDRWGILFPSESPLARQASIALSEIEGIPLFVPEHVVTPHGLSQWLGLGSQLTVCGTYNLLFNASLMVENGAGAALCIDGLSGHRRNVRFVPLHPPITSRLHLAWPRHRQLSPLEHAFVQALQHQADEHNPT</sequence>
<keyword evidence="4" id="KW-0804">Transcription</keyword>
<dbReference type="Proteomes" id="UP000233249">
    <property type="component" value="Unassembled WGS sequence"/>
</dbReference>
<dbReference type="InterPro" id="IPR036388">
    <property type="entry name" value="WH-like_DNA-bd_sf"/>
</dbReference>
<dbReference type="PANTHER" id="PTHR30419">
    <property type="entry name" value="HTH-TYPE TRANSCRIPTIONAL REGULATOR YBHD"/>
    <property type="match status" value="1"/>
</dbReference>
<evidence type="ECO:0000256" key="4">
    <source>
        <dbReference type="ARBA" id="ARBA00023163"/>
    </source>
</evidence>
<name>A0A2N0X4W6_9CORY</name>
<evidence type="ECO:0000256" key="2">
    <source>
        <dbReference type="ARBA" id="ARBA00023015"/>
    </source>
</evidence>
<dbReference type="GO" id="GO:0005829">
    <property type="term" value="C:cytosol"/>
    <property type="evidence" value="ECO:0007669"/>
    <property type="project" value="TreeGrafter"/>
</dbReference>
<evidence type="ECO:0000256" key="3">
    <source>
        <dbReference type="ARBA" id="ARBA00023125"/>
    </source>
</evidence>
<dbReference type="Gene3D" id="1.10.10.10">
    <property type="entry name" value="Winged helix-like DNA-binding domain superfamily/Winged helix DNA-binding domain"/>
    <property type="match status" value="1"/>
</dbReference>
<dbReference type="CDD" id="cd05466">
    <property type="entry name" value="PBP2_LTTR_substrate"/>
    <property type="match status" value="1"/>
</dbReference>
<dbReference type="PANTHER" id="PTHR30419:SF8">
    <property type="entry name" value="NITROGEN ASSIMILATION TRANSCRIPTIONAL ACTIVATOR-RELATED"/>
    <property type="match status" value="1"/>
</dbReference>
<dbReference type="EMBL" id="PJAF01000048">
    <property type="protein sequence ID" value="PKF67735.1"/>
    <property type="molecule type" value="Genomic_DNA"/>
</dbReference>
<proteinExistence type="inferred from homology"/>
<protein>
    <recommendedName>
        <fullName evidence="5">HTH lysR-type domain-containing protein</fullName>
    </recommendedName>
</protein>
<dbReference type="InterPro" id="IPR050950">
    <property type="entry name" value="HTH-type_LysR_regulators"/>
</dbReference>
<comment type="similarity">
    <text evidence="1">Belongs to the LysR transcriptional regulatory family.</text>
</comment>
<evidence type="ECO:0000259" key="5">
    <source>
        <dbReference type="PROSITE" id="PS50931"/>
    </source>
</evidence>
<organism evidence="6 7">
    <name type="scientific">Corynebacterium mastitidis</name>
    <dbReference type="NCBI Taxonomy" id="161890"/>
    <lineage>
        <taxon>Bacteria</taxon>
        <taxon>Bacillati</taxon>
        <taxon>Actinomycetota</taxon>
        <taxon>Actinomycetes</taxon>
        <taxon>Mycobacteriales</taxon>
        <taxon>Corynebacteriaceae</taxon>
        <taxon>Corynebacterium</taxon>
    </lineage>
</organism>
<dbReference type="PRINTS" id="PR00039">
    <property type="entry name" value="HTHLYSR"/>
</dbReference>